<organism evidence="1 2">
    <name type="scientific">Scutellospora calospora</name>
    <dbReference type="NCBI Taxonomy" id="85575"/>
    <lineage>
        <taxon>Eukaryota</taxon>
        <taxon>Fungi</taxon>
        <taxon>Fungi incertae sedis</taxon>
        <taxon>Mucoromycota</taxon>
        <taxon>Glomeromycotina</taxon>
        <taxon>Glomeromycetes</taxon>
        <taxon>Diversisporales</taxon>
        <taxon>Gigasporaceae</taxon>
        <taxon>Scutellospora</taxon>
    </lineage>
</organism>
<evidence type="ECO:0000313" key="2">
    <source>
        <dbReference type="Proteomes" id="UP000789860"/>
    </source>
</evidence>
<reference evidence="1" key="1">
    <citation type="submission" date="2021-06" db="EMBL/GenBank/DDBJ databases">
        <authorList>
            <person name="Kallberg Y."/>
            <person name="Tangrot J."/>
            <person name="Rosling A."/>
        </authorList>
    </citation>
    <scope>NUCLEOTIDE SEQUENCE</scope>
    <source>
        <strain evidence="1">AU212A</strain>
    </source>
</reference>
<dbReference type="Proteomes" id="UP000789860">
    <property type="component" value="Unassembled WGS sequence"/>
</dbReference>
<name>A0ACA9MYQ5_9GLOM</name>
<keyword evidence="2" id="KW-1185">Reference proteome</keyword>
<protein>
    <submittedName>
        <fullName evidence="1">7765_t:CDS:1</fullName>
    </submittedName>
</protein>
<comment type="caution">
    <text evidence="1">The sequence shown here is derived from an EMBL/GenBank/DDBJ whole genome shotgun (WGS) entry which is preliminary data.</text>
</comment>
<accession>A0ACA9MYQ5</accession>
<dbReference type="EMBL" id="CAJVPM010017627">
    <property type="protein sequence ID" value="CAG8620850.1"/>
    <property type="molecule type" value="Genomic_DNA"/>
</dbReference>
<evidence type="ECO:0000313" key="1">
    <source>
        <dbReference type="EMBL" id="CAG8620850.1"/>
    </source>
</evidence>
<gene>
    <name evidence="1" type="ORF">SCALOS_LOCUS7641</name>
</gene>
<proteinExistence type="predicted"/>
<sequence>MPFTKEQYQAYYQAHKEKLNQKRTERRKLTRLRQINQSRVETPSLSQVETGLRQFKLSEVETNQLENIRLGQVETLKKVNSEVETQKKVETAREMSQPIEKVETGKQVEPIKL</sequence>